<dbReference type="GeneID" id="26645242"/>
<evidence type="ECO:0000313" key="1">
    <source>
        <dbReference type="EMBL" id="BAR94585.1"/>
    </source>
</evidence>
<proteinExistence type="predicted"/>
<dbReference type="RefSeq" id="YP_009218975.1">
    <property type="nucleotide sequence ID" value="NC_029017.1"/>
</dbReference>
<protein>
    <submittedName>
        <fullName evidence="1">Uncharacterized protein</fullName>
    </submittedName>
</protein>
<dbReference type="Proteomes" id="UP000203732">
    <property type="component" value="Segment"/>
</dbReference>
<sequence>MNKQALHETCQHMFNLVLNYKYIKEGVPSYLLEVSETPESLNVLTGGQWFQVWDKAKELVMRKGYI</sequence>
<keyword evidence="2" id="KW-1185">Reference proteome</keyword>
<reference evidence="1 2" key="1">
    <citation type="submission" date="2015-07" db="EMBL/GenBank/DDBJ databases">
        <title>Characterization of Pseudomonas aeruginosa phage KPP21 belonging to family Podoviridae genus N4-like viruses, isolated in Japan.</title>
        <authorList>
            <person name="Shigehisa R."/>
            <person name="Uchiyama J."/>
            <person name="Kato S."/>
            <person name="Takemura-Uchiyama I."/>
            <person name="Ujihara T."/>
            <person name="Sakaguchi Y."/>
            <person name="Okamoto N."/>
            <person name="Shimakura H."/>
            <person name="Daibata M."/>
            <person name="Sakaguchi M."/>
            <person name="Matsuzaki S."/>
        </authorList>
    </citation>
    <scope>NUCLEOTIDE SEQUENCE [LARGE SCALE GENOMIC DNA]</scope>
</reference>
<name>A0A0H5B0Y6_BPK21</name>
<organism evidence="1 2">
    <name type="scientific">Pseudomonas phage KPP21</name>
    <dbReference type="NCBI Taxonomy" id="1678082"/>
    <lineage>
        <taxon>Viruses</taxon>
        <taxon>Duplodnaviria</taxon>
        <taxon>Heunggongvirae</taxon>
        <taxon>Uroviricota</taxon>
        <taxon>Caudoviricetes</taxon>
        <taxon>Schitoviridae</taxon>
        <taxon>Migulavirinae</taxon>
        <taxon>Luzseptimavirus</taxon>
        <taxon>Luzseptimavirus KPP21</taxon>
    </lineage>
</organism>
<dbReference type="EMBL" id="LC064302">
    <property type="protein sequence ID" value="BAR94585.1"/>
    <property type="molecule type" value="Genomic_DNA"/>
</dbReference>
<dbReference type="OrthoDB" id="38942at10239"/>
<dbReference type="KEGG" id="vg:26645242"/>
<accession>A0A0H5B0Y6</accession>
<evidence type="ECO:0000313" key="2">
    <source>
        <dbReference type="Proteomes" id="UP000203732"/>
    </source>
</evidence>
<organismHost>
    <name type="scientific">Pseudomonas aeruginosa</name>
    <dbReference type="NCBI Taxonomy" id="287"/>
</organismHost>